<dbReference type="InterPro" id="IPR015943">
    <property type="entry name" value="WD40/YVTN_repeat-like_dom_sf"/>
</dbReference>
<feature type="repeat" description="WD" evidence="3">
    <location>
        <begin position="283"/>
        <end position="324"/>
    </location>
</feature>
<dbReference type="SMART" id="SM00320">
    <property type="entry name" value="WD40"/>
    <property type="match status" value="6"/>
</dbReference>
<sequence>MLAPKSKHLDVADALQPSILLSSISSSSPTEADAAAGGVSWMEPNIGVTSASISLPDGRRVAAGCDDAAVRIFSLQNSGKSSGIPGEPSMVLLGHKNSFPVFDVDWTRDGRTLLSAGGDSTVRLWDSQAVGPIRASVERSESLVEVNGAALAVYRGHAPSTPVWSVSSSPSGYYFASAGSDYTARIWTTDRTTPVRILSGHVSPSVNCVTWHPNCNYVVTASDDKTCRMWDIQTGRCVRLLAGSTRGLNLVRVSPSGKFAAGTGLDGTVYCWDLGSGRLVNQFRDSEGMANALSFSACGAGLAVSGEDCSVKIWDVRGSANNLSNPDYFEATRGSSAISSVGSLGFSSTPTQIDRTPLNERIRPGTASPLKTFGTNNISVLDLKYTKRNLLLAVGVVN</sequence>
<dbReference type="PANTHER" id="PTHR19879">
    <property type="entry name" value="TRANSCRIPTION INITIATION FACTOR TFIID"/>
    <property type="match status" value="1"/>
</dbReference>
<evidence type="ECO:0000256" key="2">
    <source>
        <dbReference type="ARBA" id="ARBA00022737"/>
    </source>
</evidence>
<dbReference type="InterPro" id="IPR036322">
    <property type="entry name" value="WD40_repeat_dom_sf"/>
</dbReference>
<dbReference type="PROSITE" id="PS50294">
    <property type="entry name" value="WD_REPEATS_REGION"/>
    <property type="match status" value="2"/>
</dbReference>
<dbReference type="PROSITE" id="PS50082">
    <property type="entry name" value="WD_REPEATS_2"/>
    <property type="match status" value="5"/>
</dbReference>
<dbReference type="InterPro" id="IPR001680">
    <property type="entry name" value="WD40_rpt"/>
</dbReference>
<comment type="caution">
    <text evidence="4">The sequence shown here is derived from an EMBL/GenBank/DDBJ whole genome shotgun (WGS) entry which is preliminary data.</text>
</comment>
<gene>
    <name evidence="4" type="ORF">THAOC_29113</name>
</gene>
<keyword evidence="5" id="KW-1185">Reference proteome</keyword>
<feature type="repeat" description="WD" evidence="3">
    <location>
        <begin position="156"/>
        <end position="197"/>
    </location>
</feature>
<dbReference type="PROSITE" id="PS00678">
    <property type="entry name" value="WD_REPEATS_1"/>
    <property type="match status" value="1"/>
</dbReference>
<dbReference type="Gene3D" id="2.130.10.10">
    <property type="entry name" value="YVTN repeat-like/Quinoprotein amine dehydrogenase"/>
    <property type="match status" value="2"/>
</dbReference>
<evidence type="ECO:0000256" key="1">
    <source>
        <dbReference type="ARBA" id="ARBA00022574"/>
    </source>
</evidence>
<keyword evidence="2" id="KW-0677">Repeat</keyword>
<evidence type="ECO:0000256" key="3">
    <source>
        <dbReference type="PROSITE-ProRule" id="PRU00221"/>
    </source>
</evidence>
<feature type="repeat" description="WD" evidence="3">
    <location>
        <begin position="206"/>
        <end position="240"/>
    </location>
</feature>
<dbReference type="InterPro" id="IPR020472">
    <property type="entry name" value="WD40_PAC1"/>
</dbReference>
<evidence type="ECO:0000313" key="5">
    <source>
        <dbReference type="Proteomes" id="UP000266841"/>
    </source>
</evidence>
<dbReference type="GO" id="GO:0005669">
    <property type="term" value="C:transcription factor TFIID complex"/>
    <property type="evidence" value="ECO:0007669"/>
    <property type="project" value="TreeGrafter"/>
</dbReference>
<proteinExistence type="predicted"/>
<dbReference type="PANTHER" id="PTHR19879:SF1">
    <property type="entry name" value="CANNONBALL-RELATED"/>
    <property type="match status" value="1"/>
</dbReference>
<name>K0RDD0_THAOC</name>
<dbReference type="EMBL" id="AGNL01041196">
    <property type="protein sequence ID" value="EJK51693.1"/>
    <property type="molecule type" value="Genomic_DNA"/>
</dbReference>
<dbReference type="SUPFAM" id="SSF50978">
    <property type="entry name" value="WD40 repeat-like"/>
    <property type="match status" value="1"/>
</dbReference>
<feature type="repeat" description="WD" evidence="3">
    <location>
        <begin position="101"/>
        <end position="126"/>
    </location>
</feature>
<dbReference type="PRINTS" id="PR00320">
    <property type="entry name" value="GPROTEINBRPT"/>
</dbReference>
<dbReference type="OrthoDB" id="10266330at2759"/>
<dbReference type="Pfam" id="PF00400">
    <property type="entry name" value="WD40"/>
    <property type="match status" value="5"/>
</dbReference>
<feature type="repeat" description="WD" evidence="3">
    <location>
        <begin position="241"/>
        <end position="282"/>
    </location>
</feature>
<dbReference type="InterPro" id="IPR019775">
    <property type="entry name" value="WD40_repeat_CS"/>
</dbReference>
<dbReference type="Proteomes" id="UP000266841">
    <property type="component" value="Unassembled WGS sequence"/>
</dbReference>
<reference evidence="4 5" key="1">
    <citation type="journal article" date="2012" name="Genome Biol.">
        <title>Genome and low-iron response of an oceanic diatom adapted to chronic iron limitation.</title>
        <authorList>
            <person name="Lommer M."/>
            <person name="Specht M."/>
            <person name="Roy A.S."/>
            <person name="Kraemer L."/>
            <person name="Andreson R."/>
            <person name="Gutowska M.A."/>
            <person name="Wolf J."/>
            <person name="Bergner S.V."/>
            <person name="Schilhabel M.B."/>
            <person name="Klostermeier U.C."/>
            <person name="Beiko R.G."/>
            <person name="Rosenstiel P."/>
            <person name="Hippler M."/>
            <person name="Laroche J."/>
        </authorList>
    </citation>
    <scope>NUCLEOTIDE SEQUENCE [LARGE SCALE GENOMIC DNA]</scope>
    <source>
        <strain evidence="4 5">CCMP1005</strain>
    </source>
</reference>
<evidence type="ECO:0000313" key="4">
    <source>
        <dbReference type="EMBL" id="EJK51693.1"/>
    </source>
</evidence>
<dbReference type="OMA" id="EFHPNCN"/>
<accession>K0RDD0</accession>
<dbReference type="eggNOG" id="KOG0263">
    <property type="taxonomic scope" value="Eukaryota"/>
</dbReference>
<dbReference type="AlphaFoldDB" id="K0RDD0"/>
<dbReference type="GO" id="GO:0016251">
    <property type="term" value="F:RNA polymerase II general transcription initiation factor activity"/>
    <property type="evidence" value="ECO:0007669"/>
    <property type="project" value="TreeGrafter"/>
</dbReference>
<dbReference type="GO" id="GO:0006367">
    <property type="term" value="P:transcription initiation at RNA polymerase II promoter"/>
    <property type="evidence" value="ECO:0007669"/>
    <property type="project" value="TreeGrafter"/>
</dbReference>
<protein>
    <submittedName>
        <fullName evidence="4">Uncharacterized protein</fullName>
    </submittedName>
</protein>
<dbReference type="CDD" id="cd00200">
    <property type="entry name" value="WD40"/>
    <property type="match status" value="1"/>
</dbReference>
<organism evidence="4 5">
    <name type="scientific">Thalassiosira oceanica</name>
    <name type="common">Marine diatom</name>
    <dbReference type="NCBI Taxonomy" id="159749"/>
    <lineage>
        <taxon>Eukaryota</taxon>
        <taxon>Sar</taxon>
        <taxon>Stramenopiles</taxon>
        <taxon>Ochrophyta</taxon>
        <taxon>Bacillariophyta</taxon>
        <taxon>Coscinodiscophyceae</taxon>
        <taxon>Thalassiosirophycidae</taxon>
        <taxon>Thalassiosirales</taxon>
        <taxon>Thalassiosiraceae</taxon>
        <taxon>Thalassiosira</taxon>
    </lineage>
</organism>
<keyword evidence="1 3" id="KW-0853">WD repeat</keyword>